<dbReference type="AlphaFoldDB" id="B5Y8B8"/>
<dbReference type="Proteomes" id="UP000001732">
    <property type="component" value="Chromosome"/>
</dbReference>
<name>B5Y8B8_COPPD</name>
<evidence type="ECO:0000313" key="2">
    <source>
        <dbReference type="Proteomes" id="UP000001732"/>
    </source>
</evidence>
<dbReference type="RefSeq" id="WP_012544729.1">
    <property type="nucleotide sequence ID" value="NC_011295.1"/>
</dbReference>
<dbReference type="EMBL" id="CP001145">
    <property type="protein sequence ID" value="ACI18079.1"/>
    <property type="molecule type" value="Genomic_DNA"/>
</dbReference>
<accession>B5Y8B8</accession>
<reference evidence="1 2" key="2">
    <citation type="journal article" date="2014" name="Genome Announc.">
        <title>Complete Genome Sequence of Coprothermobacter proteolyticus DSM 5265.</title>
        <authorList>
            <person name="Alexiev A."/>
            <person name="Coil D.A."/>
            <person name="Badger J.H."/>
            <person name="Enticknap J."/>
            <person name="Ward N."/>
            <person name="Robb F.T."/>
            <person name="Eisen J.A."/>
        </authorList>
    </citation>
    <scope>NUCLEOTIDE SEQUENCE [LARGE SCALE GENOMIC DNA]</scope>
    <source>
        <strain evidence="2">ATCC 35245 / DSM 5265 / OCM 4 / BT</strain>
    </source>
</reference>
<reference evidence="2" key="1">
    <citation type="submission" date="2008-08" db="EMBL/GenBank/DDBJ databases">
        <title>The complete genome sequence of Coprothermobacter proteolyticus strain ATCC 5245 / DSM 5265 / BT.</title>
        <authorList>
            <person name="Dodson R.J."/>
            <person name="Durkin A.S."/>
            <person name="Wu M."/>
            <person name="Eisen J."/>
            <person name="Sutton G."/>
        </authorList>
    </citation>
    <scope>NUCLEOTIDE SEQUENCE [LARGE SCALE GENOMIC DNA]</scope>
    <source>
        <strain evidence="2">ATCC 35245 / DSM 5265 / OCM 4 / BT</strain>
    </source>
</reference>
<evidence type="ECO:0000313" key="1">
    <source>
        <dbReference type="EMBL" id="ACI18079.1"/>
    </source>
</evidence>
<protein>
    <submittedName>
        <fullName evidence="1">Uncharacterized protein</fullName>
    </submittedName>
</protein>
<sequence>MGLEDAIAAVKRLKALAKAEVLESEAFGLSEQQITFAKERHRYYSTLLNRLESESLEDVISSVEEEAKELWHKQTKTITDKARLVAAESFLRAIGLELEYEETQ</sequence>
<dbReference type="KEGG" id="cpo:COPRO5265_0667"/>
<keyword evidence="2" id="KW-1185">Reference proteome</keyword>
<dbReference type="STRING" id="309798.COPRO5265_0667"/>
<proteinExistence type="predicted"/>
<organism evidence="1 2">
    <name type="scientific">Coprothermobacter proteolyticus (strain ATCC 35245 / DSM 5265 / OCM 4 / BT)</name>
    <dbReference type="NCBI Taxonomy" id="309798"/>
    <lineage>
        <taxon>Bacteria</taxon>
        <taxon>Pseudomonadati</taxon>
        <taxon>Coprothermobacterota</taxon>
        <taxon>Coprothermobacteria</taxon>
        <taxon>Coprothermobacterales</taxon>
        <taxon>Coprothermobacteraceae</taxon>
        <taxon>Coprothermobacter</taxon>
    </lineage>
</organism>
<dbReference type="HOGENOM" id="CLU_2245363_0_0_9"/>
<gene>
    <name evidence="1" type="ordered locus">COPRO5265_0667</name>
</gene>